<accession>A0A6L5GRZ7</accession>
<evidence type="ECO:0000256" key="3">
    <source>
        <dbReference type="ARBA" id="ARBA00023125"/>
    </source>
</evidence>
<comment type="similarity">
    <text evidence="1">Belongs to the SorC transcriptional regulatory family.</text>
</comment>
<dbReference type="Gene3D" id="3.40.50.1360">
    <property type="match status" value="1"/>
</dbReference>
<evidence type="ECO:0000256" key="4">
    <source>
        <dbReference type="ARBA" id="ARBA00023163"/>
    </source>
</evidence>
<dbReference type="PANTHER" id="PTHR34294:SF5">
    <property type="entry name" value="CENTRAL GLYCOLYTIC GENES REGULATOR"/>
    <property type="match status" value="1"/>
</dbReference>
<dbReference type="InterPro" id="IPR007324">
    <property type="entry name" value="Sugar-bd_dom_put"/>
</dbReference>
<dbReference type="EMBL" id="VOGB01000004">
    <property type="protein sequence ID" value="MQM72933.1"/>
    <property type="molecule type" value="Genomic_DNA"/>
</dbReference>
<feature type="domain" description="CggR N-terminal DNA binding" evidence="6">
    <location>
        <begin position="27"/>
        <end position="96"/>
    </location>
</feature>
<keyword evidence="2" id="KW-0805">Transcription regulation</keyword>
<dbReference type="Pfam" id="PF04198">
    <property type="entry name" value="Sugar-bind"/>
    <property type="match status" value="1"/>
</dbReference>
<dbReference type="PANTHER" id="PTHR34294">
    <property type="entry name" value="TRANSCRIPTIONAL REGULATOR-RELATED"/>
    <property type="match status" value="1"/>
</dbReference>
<keyword evidence="4" id="KW-0804">Transcription</keyword>
<dbReference type="GO" id="GO:0003677">
    <property type="term" value="F:DNA binding"/>
    <property type="evidence" value="ECO:0007669"/>
    <property type="project" value="UniProtKB-KW"/>
</dbReference>
<evidence type="ECO:0000259" key="5">
    <source>
        <dbReference type="Pfam" id="PF04198"/>
    </source>
</evidence>
<dbReference type="GO" id="GO:0030246">
    <property type="term" value="F:carbohydrate binding"/>
    <property type="evidence" value="ECO:0007669"/>
    <property type="project" value="InterPro"/>
</dbReference>
<sequence>MADNHLEISRKLVDLQRLVVPEISALIELRYDILSTIKSEEPIGRRNLAFTLDMSERQIRNEIEFLQDQKLIDVERQGVILTELGDSIIEDLKSMLYTYNGLEQLENTLRDKLNLNKAIVCPGNVDKNYQVINFMGKSAADFIMTVLKYKDVLALTGGASTAAVAEQMKEALYPDVYVIPARGGIGKSHATQANNVVAEMALKLHAKYELLHLPDNIDIHLLDALKDYPEIKRVFDKMEHIDVFVFGVGRADVLSQWRNVSKDERQALTEAGAVGEAFGYYFDYQGHILKPSSTIGVDIEDYRKIPEKIAIAGGVDKADAIIGVCRLQPGVTLITDESAAKEIVRHLNK</sequence>
<gene>
    <name evidence="7" type="ORF">FRC53_05840</name>
</gene>
<comment type="caution">
    <text evidence="7">The sequence shown here is derived from an EMBL/GenBank/DDBJ whole genome shotgun (WGS) entry which is preliminary data.</text>
</comment>
<keyword evidence="8" id="KW-1185">Reference proteome</keyword>
<dbReference type="InterPro" id="IPR048715">
    <property type="entry name" value="CggR_N"/>
</dbReference>
<dbReference type="InterPro" id="IPR051054">
    <property type="entry name" value="SorC_transcr_regulators"/>
</dbReference>
<keyword evidence="3" id="KW-0238">DNA-binding</keyword>
<dbReference type="AlphaFoldDB" id="A0A6L5GRZ7"/>
<protein>
    <submittedName>
        <fullName evidence="7">Uncharacterized protein</fullName>
    </submittedName>
</protein>
<proteinExistence type="inferred from homology"/>
<dbReference type="InterPro" id="IPR036390">
    <property type="entry name" value="WH_DNA-bd_sf"/>
</dbReference>
<dbReference type="Gene3D" id="1.10.10.10">
    <property type="entry name" value="Winged helix-like DNA-binding domain superfamily/Winged helix DNA-binding domain"/>
    <property type="match status" value="1"/>
</dbReference>
<evidence type="ECO:0000259" key="6">
    <source>
        <dbReference type="Pfam" id="PF21715"/>
    </source>
</evidence>
<dbReference type="Pfam" id="PF21715">
    <property type="entry name" value="CggR_N"/>
    <property type="match status" value="1"/>
</dbReference>
<evidence type="ECO:0000256" key="1">
    <source>
        <dbReference type="ARBA" id="ARBA00010466"/>
    </source>
</evidence>
<dbReference type="InterPro" id="IPR037171">
    <property type="entry name" value="NagB/RpiA_transferase-like"/>
</dbReference>
<dbReference type="Proteomes" id="UP000473648">
    <property type="component" value="Unassembled WGS sequence"/>
</dbReference>
<dbReference type="SUPFAM" id="SSF46785">
    <property type="entry name" value="Winged helix' DNA-binding domain"/>
    <property type="match status" value="1"/>
</dbReference>
<evidence type="ECO:0000256" key="2">
    <source>
        <dbReference type="ARBA" id="ARBA00023015"/>
    </source>
</evidence>
<organism evidence="7 8">
    <name type="scientific">Candidatus Pseudoramibacter fermentans</name>
    <dbReference type="NCBI Taxonomy" id="2594427"/>
    <lineage>
        <taxon>Bacteria</taxon>
        <taxon>Bacillati</taxon>
        <taxon>Bacillota</taxon>
        <taxon>Clostridia</taxon>
        <taxon>Eubacteriales</taxon>
        <taxon>Eubacteriaceae</taxon>
        <taxon>Pseudoramibacter</taxon>
    </lineage>
</organism>
<feature type="domain" description="Sugar-binding" evidence="5">
    <location>
        <begin position="99"/>
        <end position="344"/>
    </location>
</feature>
<dbReference type="InterPro" id="IPR036388">
    <property type="entry name" value="WH-like_DNA-bd_sf"/>
</dbReference>
<evidence type="ECO:0000313" key="7">
    <source>
        <dbReference type="EMBL" id="MQM72933.1"/>
    </source>
</evidence>
<dbReference type="SUPFAM" id="SSF100950">
    <property type="entry name" value="NagB/RpiA/CoA transferase-like"/>
    <property type="match status" value="1"/>
</dbReference>
<name>A0A6L5GRZ7_9FIRM</name>
<evidence type="ECO:0000313" key="8">
    <source>
        <dbReference type="Proteomes" id="UP000473648"/>
    </source>
</evidence>
<reference evidence="7" key="1">
    <citation type="journal article" date="2020" name="Appl. Environ. Microbiol.">
        <title>Medium-Chain Fatty Acid Synthesis by 'Candidatus Weimeria bifida' gen. nov., sp. nov., and 'Candidatus Pseudoramibacter fermentans' sp. nov.</title>
        <authorList>
            <person name="Scarborough M.J."/>
            <person name="Myers K.S."/>
            <person name="Donohue T.J."/>
            <person name="Noguera D.R."/>
        </authorList>
    </citation>
    <scope>NUCLEOTIDE SEQUENCE</scope>
    <source>
        <strain evidence="7">EUB1.1</strain>
    </source>
</reference>